<protein>
    <recommendedName>
        <fullName evidence="2">HTH cro/C1-type domain-containing protein</fullName>
    </recommendedName>
</protein>
<dbReference type="Proteomes" id="UP000824366">
    <property type="component" value="Chromosome"/>
</dbReference>
<feature type="region of interest" description="Disordered" evidence="1">
    <location>
        <begin position="74"/>
        <end position="96"/>
    </location>
</feature>
<dbReference type="CDD" id="cd00093">
    <property type="entry name" value="HTH_XRE"/>
    <property type="match status" value="1"/>
</dbReference>
<keyword evidence="4" id="KW-1185">Reference proteome</keyword>
<accession>A0ABN6DCK0</accession>
<dbReference type="RefSeq" id="WP_223904480.1">
    <property type="nucleotide sequence ID" value="NZ_AP024238.1"/>
</dbReference>
<feature type="compositionally biased region" description="Polar residues" evidence="1">
    <location>
        <begin position="85"/>
        <end position="96"/>
    </location>
</feature>
<evidence type="ECO:0000256" key="1">
    <source>
        <dbReference type="SAM" id="MobiDB-lite"/>
    </source>
</evidence>
<name>A0ABN6DCK0_9BURK</name>
<evidence type="ECO:0000259" key="2">
    <source>
        <dbReference type="PROSITE" id="PS50943"/>
    </source>
</evidence>
<feature type="domain" description="HTH cro/C1-type" evidence="2">
    <location>
        <begin position="15"/>
        <end position="69"/>
    </location>
</feature>
<evidence type="ECO:0000313" key="4">
    <source>
        <dbReference type="Proteomes" id="UP000824366"/>
    </source>
</evidence>
<sequence>MDYLVAISDQLAPQLRSLRKVRGLNQADLAHKLGVTQSRIAAIERNPVAVSAGQLLALLKVLGVDLVLRDTQAPAGDTSAAPDIPNSSSTGPQGAW</sequence>
<dbReference type="SMART" id="SM00530">
    <property type="entry name" value="HTH_XRE"/>
    <property type="match status" value="1"/>
</dbReference>
<organism evidence="3 4">
    <name type="scientific">Rhodoferax lithotrophicus</name>
    <dbReference type="NCBI Taxonomy" id="2798804"/>
    <lineage>
        <taxon>Bacteria</taxon>
        <taxon>Pseudomonadati</taxon>
        <taxon>Pseudomonadota</taxon>
        <taxon>Betaproteobacteria</taxon>
        <taxon>Burkholderiales</taxon>
        <taxon>Comamonadaceae</taxon>
        <taxon>Rhodoferax</taxon>
    </lineage>
</organism>
<dbReference type="Gene3D" id="1.10.260.40">
    <property type="entry name" value="lambda repressor-like DNA-binding domains"/>
    <property type="match status" value="1"/>
</dbReference>
<reference evidence="3 4" key="1">
    <citation type="journal article" date="2021" name="Microbiol. Spectr.">
        <title>A Single Bacterium Capable of Oxidation and Reduction of Iron at Circumneutral pH.</title>
        <authorList>
            <person name="Kato S."/>
            <person name="Ohkuma M."/>
        </authorList>
    </citation>
    <scope>NUCLEOTIDE SEQUENCE [LARGE SCALE GENOMIC DNA]</scope>
    <source>
        <strain evidence="3 4">MIZ03</strain>
    </source>
</reference>
<gene>
    <name evidence="3" type="ORF">MIZ03_3442</name>
</gene>
<dbReference type="PROSITE" id="PS50943">
    <property type="entry name" value="HTH_CROC1"/>
    <property type="match status" value="1"/>
</dbReference>
<proteinExistence type="predicted"/>
<dbReference type="Pfam" id="PF01381">
    <property type="entry name" value="HTH_3"/>
    <property type="match status" value="1"/>
</dbReference>
<dbReference type="SUPFAM" id="SSF47413">
    <property type="entry name" value="lambda repressor-like DNA-binding domains"/>
    <property type="match status" value="1"/>
</dbReference>
<dbReference type="InterPro" id="IPR001387">
    <property type="entry name" value="Cro/C1-type_HTH"/>
</dbReference>
<dbReference type="InterPro" id="IPR010982">
    <property type="entry name" value="Lambda_DNA-bd_dom_sf"/>
</dbReference>
<dbReference type="EMBL" id="AP024238">
    <property type="protein sequence ID" value="BCO28536.1"/>
    <property type="molecule type" value="Genomic_DNA"/>
</dbReference>
<evidence type="ECO:0000313" key="3">
    <source>
        <dbReference type="EMBL" id="BCO28536.1"/>
    </source>
</evidence>